<gene>
    <name evidence="1" type="ORF">NTG6680_2790</name>
</gene>
<name>A0ABN8ASC5_9PROT</name>
<keyword evidence="2" id="KW-1185">Reference proteome</keyword>
<sequence length="113" mass="13188">MTKSEIKFTVTLDDNMVAEKIDWTASDAKEHNTSKGVMISVWDTKENNTMRIDFWTKDMMVDEMCQFYHQTFLSMADTFERATGETEVAKSMRNFAQQFGEKVNLFTNKKFDA</sequence>
<dbReference type="RefSeq" id="WP_239797726.1">
    <property type="nucleotide sequence ID" value="NZ_OU912926.1"/>
</dbReference>
<dbReference type="Pfam" id="PF19937">
    <property type="entry name" value="GldC-like"/>
    <property type="match status" value="1"/>
</dbReference>
<dbReference type="NCBIfam" id="TIGR03515">
    <property type="entry name" value="GldC"/>
    <property type="match status" value="1"/>
</dbReference>
<evidence type="ECO:0000313" key="2">
    <source>
        <dbReference type="Proteomes" id="UP000839052"/>
    </source>
</evidence>
<dbReference type="Proteomes" id="UP000839052">
    <property type="component" value="Chromosome"/>
</dbReference>
<dbReference type="InterPro" id="IPR019854">
    <property type="entry name" value="Motility-assoc_prot_GldC"/>
</dbReference>
<reference evidence="1 2" key="1">
    <citation type="submission" date="2021-10" db="EMBL/GenBank/DDBJ databases">
        <authorList>
            <person name="Koch H."/>
        </authorList>
    </citation>
    <scope>NUCLEOTIDE SEQUENCE [LARGE SCALE GENOMIC DNA]</scope>
    <source>
        <strain evidence="1">6680</strain>
    </source>
</reference>
<dbReference type="EMBL" id="OU912926">
    <property type="protein sequence ID" value="CAG9934039.1"/>
    <property type="molecule type" value="Genomic_DNA"/>
</dbReference>
<protein>
    <submittedName>
        <fullName evidence="1">Protein involved in gliding motility GldC</fullName>
    </submittedName>
</protein>
<proteinExistence type="predicted"/>
<organism evidence="1 2">
    <name type="scientific">Candidatus Nitrotoga arctica</name>
    <dbReference type="NCBI Taxonomy" id="453162"/>
    <lineage>
        <taxon>Bacteria</taxon>
        <taxon>Pseudomonadati</taxon>
        <taxon>Pseudomonadota</taxon>
        <taxon>Betaproteobacteria</taxon>
        <taxon>Nitrosomonadales</taxon>
        <taxon>Gallionellaceae</taxon>
        <taxon>Candidatus Nitrotoga</taxon>
    </lineage>
</organism>
<accession>A0ABN8ASC5</accession>
<evidence type="ECO:0000313" key="1">
    <source>
        <dbReference type="EMBL" id="CAG9934039.1"/>
    </source>
</evidence>